<proteinExistence type="predicted"/>
<sequence length="433" mass="46948">MDCLISPVPQISISPAPPTESLPEPYSPFATQYPESVQHDDGYRPALLSPPPVISPRFHRQPSPLRPSDDVAGKGLERERFEALLASSRERNSSSTGKRAPDLRKEIALKTHKSKQIERRALFLSKVAAPPSPTATATPKTPPESPAIFHYSLPSPGLVSPLALFEAIGQRKALGPIKPWVEQVDFRRANGANGAASPMRLRLPVSSGKAKPMPSLDQISAHLTTHGHPVIIKDEHHRAPIALPAFLRSPSPPQAQEPAPIVPAVPVAPAPAPATKSRVPPILMNRARKLSGGAPQPQERAVTKPQELAVTKPQLLEVKKPQPLVLPPVSPRSPVDSKLQITTTVVPRSSNRSPTDLTEMNLSALNARASSRRDMISKLRRRMSGVDSSAQGRSGYDTEEEERKMKRWSAPAELPKRARHGFAHPVLALPGGF</sequence>
<gene>
    <name evidence="1" type="ORF">FA95DRAFT_548674</name>
</gene>
<reference evidence="1" key="1">
    <citation type="submission" date="2021-02" db="EMBL/GenBank/DDBJ databases">
        <authorList>
            <consortium name="DOE Joint Genome Institute"/>
            <person name="Ahrendt S."/>
            <person name="Looney B.P."/>
            <person name="Miyauchi S."/>
            <person name="Morin E."/>
            <person name="Drula E."/>
            <person name="Courty P.E."/>
            <person name="Chicoki N."/>
            <person name="Fauchery L."/>
            <person name="Kohler A."/>
            <person name="Kuo A."/>
            <person name="Labutti K."/>
            <person name="Pangilinan J."/>
            <person name="Lipzen A."/>
            <person name="Riley R."/>
            <person name="Andreopoulos W."/>
            <person name="He G."/>
            <person name="Johnson J."/>
            <person name="Barry K.W."/>
            <person name="Grigoriev I.V."/>
            <person name="Nagy L."/>
            <person name="Hibbett D."/>
            <person name="Henrissat B."/>
            <person name="Matheny P.B."/>
            <person name="Labbe J."/>
            <person name="Martin F."/>
        </authorList>
    </citation>
    <scope>NUCLEOTIDE SEQUENCE</scope>
    <source>
        <strain evidence="1">FP105234-sp</strain>
    </source>
</reference>
<reference evidence="1" key="2">
    <citation type="journal article" date="2022" name="New Phytol.">
        <title>Evolutionary transition to the ectomycorrhizal habit in the genomes of a hyperdiverse lineage of mushroom-forming fungi.</title>
        <authorList>
            <person name="Looney B."/>
            <person name="Miyauchi S."/>
            <person name="Morin E."/>
            <person name="Drula E."/>
            <person name="Courty P.E."/>
            <person name="Kohler A."/>
            <person name="Kuo A."/>
            <person name="LaButti K."/>
            <person name="Pangilinan J."/>
            <person name="Lipzen A."/>
            <person name="Riley R."/>
            <person name="Andreopoulos W."/>
            <person name="He G."/>
            <person name="Johnson J."/>
            <person name="Nolan M."/>
            <person name="Tritt A."/>
            <person name="Barry K.W."/>
            <person name="Grigoriev I.V."/>
            <person name="Nagy L.G."/>
            <person name="Hibbett D."/>
            <person name="Henrissat B."/>
            <person name="Matheny P.B."/>
            <person name="Labbe J."/>
            <person name="Martin F.M."/>
        </authorList>
    </citation>
    <scope>NUCLEOTIDE SEQUENCE</scope>
    <source>
        <strain evidence="1">FP105234-sp</strain>
    </source>
</reference>
<protein>
    <submittedName>
        <fullName evidence="1">Uncharacterized protein</fullName>
    </submittedName>
</protein>
<dbReference type="EMBL" id="MU275859">
    <property type="protein sequence ID" value="KAI0050678.1"/>
    <property type="molecule type" value="Genomic_DNA"/>
</dbReference>
<accession>A0ACB8S4F6</accession>
<name>A0ACB8S4F6_9AGAM</name>
<evidence type="ECO:0000313" key="1">
    <source>
        <dbReference type="EMBL" id="KAI0050678.1"/>
    </source>
</evidence>
<dbReference type="Proteomes" id="UP000814033">
    <property type="component" value="Unassembled WGS sequence"/>
</dbReference>
<organism evidence="1 2">
    <name type="scientific">Auriscalpium vulgare</name>
    <dbReference type="NCBI Taxonomy" id="40419"/>
    <lineage>
        <taxon>Eukaryota</taxon>
        <taxon>Fungi</taxon>
        <taxon>Dikarya</taxon>
        <taxon>Basidiomycota</taxon>
        <taxon>Agaricomycotina</taxon>
        <taxon>Agaricomycetes</taxon>
        <taxon>Russulales</taxon>
        <taxon>Auriscalpiaceae</taxon>
        <taxon>Auriscalpium</taxon>
    </lineage>
</organism>
<comment type="caution">
    <text evidence="1">The sequence shown here is derived from an EMBL/GenBank/DDBJ whole genome shotgun (WGS) entry which is preliminary data.</text>
</comment>
<keyword evidence="2" id="KW-1185">Reference proteome</keyword>
<evidence type="ECO:0000313" key="2">
    <source>
        <dbReference type="Proteomes" id="UP000814033"/>
    </source>
</evidence>